<dbReference type="GO" id="GO:0003677">
    <property type="term" value="F:DNA binding"/>
    <property type="evidence" value="ECO:0007669"/>
    <property type="project" value="InterPro"/>
</dbReference>
<proteinExistence type="predicted"/>
<accession>A0A225D4X3</accession>
<dbReference type="RefSeq" id="WP_088259531.1">
    <property type="nucleotide sequence ID" value="NZ_NIDE01000017.1"/>
</dbReference>
<evidence type="ECO:0000313" key="2">
    <source>
        <dbReference type="EMBL" id="OWK36542.1"/>
    </source>
</evidence>
<dbReference type="EMBL" id="NIDE01000017">
    <property type="protein sequence ID" value="OWK36542.1"/>
    <property type="molecule type" value="Genomic_DNA"/>
</dbReference>
<dbReference type="InterPro" id="IPR001387">
    <property type="entry name" value="Cro/C1-type_HTH"/>
</dbReference>
<dbReference type="SUPFAM" id="SSF47413">
    <property type="entry name" value="lambda repressor-like DNA-binding domains"/>
    <property type="match status" value="1"/>
</dbReference>
<protein>
    <submittedName>
        <fullName evidence="2">Putative transcriptional regulator</fullName>
    </submittedName>
</protein>
<evidence type="ECO:0000259" key="1">
    <source>
        <dbReference type="PROSITE" id="PS50943"/>
    </source>
</evidence>
<dbReference type="CDD" id="cd00093">
    <property type="entry name" value="HTH_XRE"/>
    <property type="match status" value="1"/>
</dbReference>
<organism evidence="2 3">
    <name type="scientific">Fimbriiglobus ruber</name>
    <dbReference type="NCBI Taxonomy" id="1908690"/>
    <lineage>
        <taxon>Bacteria</taxon>
        <taxon>Pseudomonadati</taxon>
        <taxon>Planctomycetota</taxon>
        <taxon>Planctomycetia</taxon>
        <taxon>Gemmatales</taxon>
        <taxon>Gemmataceae</taxon>
        <taxon>Fimbriiglobus</taxon>
    </lineage>
</organism>
<name>A0A225D4X3_9BACT</name>
<dbReference type="OrthoDB" id="5738376at2"/>
<dbReference type="PROSITE" id="PS50943">
    <property type="entry name" value="HTH_CROC1"/>
    <property type="match status" value="1"/>
</dbReference>
<gene>
    <name evidence="2" type="ORF">FRUB_09105</name>
</gene>
<dbReference type="SMART" id="SM00530">
    <property type="entry name" value="HTH_XRE"/>
    <property type="match status" value="1"/>
</dbReference>
<dbReference type="InterPro" id="IPR010982">
    <property type="entry name" value="Lambda_DNA-bd_dom_sf"/>
</dbReference>
<evidence type="ECO:0000313" key="3">
    <source>
        <dbReference type="Proteomes" id="UP000214646"/>
    </source>
</evidence>
<dbReference type="Gene3D" id="1.10.260.40">
    <property type="entry name" value="lambda repressor-like DNA-binding domains"/>
    <property type="match status" value="1"/>
</dbReference>
<comment type="caution">
    <text evidence="2">The sequence shown here is derived from an EMBL/GenBank/DDBJ whole genome shotgun (WGS) entry which is preliminary data.</text>
</comment>
<reference evidence="3" key="1">
    <citation type="submission" date="2017-06" db="EMBL/GenBank/DDBJ databases">
        <title>Genome analysis of Fimbriiglobus ruber SP5, the first member of the order Planctomycetales with confirmed chitinolytic capability.</title>
        <authorList>
            <person name="Ravin N.V."/>
            <person name="Rakitin A.L."/>
            <person name="Ivanova A.A."/>
            <person name="Beletsky A.V."/>
            <person name="Kulichevskaya I.S."/>
            <person name="Mardanov A.V."/>
            <person name="Dedysh S.N."/>
        </authorList>
    </citation>
    <scope>NUCLEOTIDE SEQUENCE [LARGE SCALE GENOMIC DNA]</scope>
    <source>
        <strain evidence="3">SP5</strain>
    </source>
</reference>
<dbReference type="Proteomes" id="UP000214646">
    <property type="component" value="Unassembled WGS sequence"/>
</dbReference>
<sequence length="124" mass="13514">MNAETRKALEAKGYVIYDQAEDWLGLTDEERQLVDLRLRTSRAVAAARERAGLTQKELAAKMKSSQSRVAKIESGANDVSLDLAFKALFASGGKIEELVEVGGRKPIVARKPKKTSKPGRKATA</sequence>
<dbReference type="AlphaFoldDB" id="A0A225D4X3"/>
<dbReference type="Pfam" id="PF01381">
    <property type="entry name" value="HTH_3"/>
    <property type="match status" value="1"/>
</dbReference>
<keyword evidence="3" id="KW-1185">Reference proteome</keyword>
<feature type="domain" description="HTH cro/C1-type" evidence="1">
    <location>
        <begin position="44"/>
        <end position="98"/>
    </location>
</feature>